<feature type="domain" description="NAD-dependent epimerase/dehydratase" evidence="1">
    <location>
        <begin position="3"/>
        <end position="210"/>
    </location>
</feature>
<name>A0ABW1VCM2_9MICO</name>
<dbReference type="InterPro" id="IPR001509">
    <property type="entry name" value="Epimerase_deHydtase"/>
</dbReference>
<evidence type="ECO:0000259" key="1">
    <source>
        <dbReference type="Pfam" id="PF01370"/>
    </source>
</evidence>
<protein>
    <submittedName>
        <fullName evidence="2">NAD-dependent epimerase/dehydratase family protein</fullName>
    </submittedName>
</protein>
<organism evidence="2 3">
    <name type="scientific">Luethyella okanaganae</name>
    <dbReference type="NCBI Taxonomy" id="69372"/>
    <lineage>
        <taxon>Bacteria</taxon>
        <taxon>Bacillati</taxon>
        <taxon>Actinomycetota</taxon>
        <taxon>Actinomycetes</taxon>
        <taxon>Micrococcales</taxon>
        <taxon>Microbacteriaceae</taxon>
        <taxon>Luethyella</taxon>
    </lineage>
</organism>
<dbReference type="Pfam" id="PF01370">
    <property type="entry name" value="Epimerase"/>
    <property type="match status" value="1"/>
</dbReference>
<gene>
    <name evidence="2" type="ORF">ACFQB0_06775</name>
</gene>
<proteinExistence type="predicted"/>
<dbReference type="InterPro" id="IPR036291">
    <property type="entry name" value="NAD(P)-bd_dom_sf"/>
</dbReference>
<dbReference type="Gene3D" id="3.40.50.720">
    <property type="entry name" value="NAD(P)-binding Rossmann-like Domain"/>
    <property type="match status" value="1"/>
</dbReference>
<dbReference type="SUPFAM" id="SSF51735">
    <property type="entry name" value="NAD(P)-binding Rossmann-fold domains"/>
    <property type="match status" value="1"/>
</dbReference>
<accession>A0ABW1VCM2</accession>
<evidence type="ECO:0000313" key="3">
    <source>
        <dbReference type="Proteomes" id="UP001596306"/>
    </source>
</evidence>
<dbReference type="EMBL" id="JBHSTP010000001">
    <property type="protein sequence ID" value="MFC6355806.1"/>
    <property type="molecule type" value="Genomic_DNA"/>
</dbReference>
<dbReference type="Proteomes" id="UP001596306">
    <property type="component" value="Unassembled WGS sequence"/>
</dbReference>
<dbReference type="RefSeq" id="WP_386729120.1">
    <property type="nucleotide sequence ID" value="NZ_JBHSTP010000001.1"/>
</dbReference>
<evidence type="ECO:0000313" key="2">
    <source>
        <dbReference type="EMBL" id="MFC6355806.1"/>
    </source>
</evidence>
<sequence>MGILLTGATGYIGSSVLSGLLAAGYEVTALVRTAEKAAQLEGSGATALVGDAGDAELVRRLAVESEGVIHTASARDVDPVFVPAVLDTLAGRDDRFVHTGGIWSFGDNAAITEDSPIAPVALTAWRAPNERLIREASAVNSVVIAPAAVYGHGSGLARLLVDAPRGSGVAPAIRLIGDGAQHWTSVHVDDLAMLYLLAFESASQHDYVIGASGVNPTVRELGEAVAQAAGVVGGVEAETVEASRERLGAGLADALLLDQQASGAHARETFGWKPTAPTLIEELLHGSYAPQPRASLHH</sequence>
<dbReference type="PANTHER" id="PTHR48079:SF6">
    <property type="entry name" value="NAD(P)-BINDING DOMAIN-CONTAINING PROTEIN-RELATED"/>
    <property type="match status" value="1"/>
</dbReference>
<dbReference type="InterPro" id="IPR051783">
    <property type="entry name" value="NAD(P)-dependent_oxidoreduct"/>
</dbReference>
<dbReference type="PANTHER" id="PTHR48079">
    <property type="entry name" value="PROTEIN YEEZ"/>
    <property type="match status" value="1"/>
</dbReference>
<reference evidence="3" key="1">
    <citation type="journal article" date="2019" name="Int. J. Syst. Evol. Microbiol.">
        <title>The Global Catalogue of Microorganisms (GCM) 10K type strain sequencing project: providing services to taxonomists for standard genome sequencing and annotation.</title>
        <authorList>
            <consortium name="The Broad Institute Genomics Platform"/>
            <consortium name="The Broad Institute Genome Sequencing Center for Infectious Disease"/>
            <person name="Wu L."/>
            <person name="Ma J."/>
        </authorList>
    </citation>
    <scope>NUCLEOTIDE SEQUENCE [LARGE SCALE GENOMIC DNA]</scope>
    <source>
        <strain evidence="3">CCUG 43304</strain>
    </source>
</reference>
<comment type="caution">
    <text evidence="2">The sequence shown here is derived from an EMBL/GenBank/DDBJ whole genome shotgun (WGS) entry which is preliminary data.</text>
</comment>
<keyword evidence="3" id="KW-1185">Reference proteome</keyword>